<gene>
    <name evidence="1" type="ORF">GMARGA_LOCUS35919</name>
</gene>
<accession>A0ABN7WW74</accession>
<name>A0ABN7WW74_GIGMA</name>
<reference evidence="1 2" key="1">
    <citation type="submission" date="2021-06" db="EMBL/GenBank/DDBJ databases">
        <authorList>
            <person name="Kallberg Y."/>
            <person name="Tangrot J."/>
            <person name="Rosling A."/>
        </authorList>
    </citation>
    <scope>NUCLEOTIDE SEQUENCE [LARGE SCALE GENOMIC DNA]</scope>
    <source>
        <strain evidence="1 2">120-4 pot B 10/14</strain>
    </source>
</reference>
<organism evidence="1 2">
    <name type="scientific">Gigaspora margarita</name>
    <dbReference type="NCBI Taxonomy" id="4874"/>
    <lineage>
        <taxon>Eukaryota</taxon>
        <taxon>Fungi</taxon>
        <taxon>Fungi incertae sedis</taxon>
        <taxon>Mucoromycota</taxon>
        <taxon>Glomeromycotina</taxon>
        <taxon>Glomeromycetes</taxon>
        <taxon>Diversisporales</taxon>
        <taxon>Gigasporaceae</taxon>
        <taxon>Gigaspora</taxon>
    </lineage>
</organism>
<evidence type="ECO:0000313" key="2">
    <source>
        <dbReference type="Proteomes" id="UP000789901"/>
    </source>
</evidence>
<protein>
    <submittedName>
        <fullName evidence="1">45792_t:CDS:1</fullName>
    </submittedName>
</protein>
<evidence type="ECO:0000313" key="1">
    <source>
        <dbReference type="EMBL" id="CAG8842320.1"/>
    </source>
</evidence>
<feature type="non-terminal residue" evidence="1">
    <location>
        <position position="164"/>
    </location>
</feature>
<proteinExistence type="predicted"/>
<dbReference type="Proteomes" id="UP000789901">
    <property type="component" value="Unassembled WGS sequence"/>
</dbReference>
<keyword evidence="2" id="KW-1185">Reference proteome</keyword>
<sequence length="164" mass="19508">MSENAENFNQSLDTNKAKMVEERLYSPVYFSFGEDIFSINEIFLVRKPDMFMSIFYKNSDEFGSINQVDLKDRKVRVLKMAKISPLMTSVIKDYYENDIIPIYSIKYGIERKKFEKNLDCLLIKPKETFEDELYNYDSDILCDFVQEIANYAHNKFFRSNVLEM</sequence>
<comment type="caution">
    <text evidence="1">The sequence shown here is derived from an EMBL/GenBank/DDBJ whole genome shotgun (WGS) entry which is preliminary data.</text>
</comment>
<dbReference type="EMBL" id="CAJVQB010068626">
    <property type="protein sequence ID" value="CAG8842320.1"/>
    <property type="molecule type" value="Genomic_DNA"/>
</dbReference>